<dbReference type="InterPro" id="IPR035681">
    <property type="entry name" value="ComA-like_MBL"/>
</dbReference>
<reference evidence="8" key="1">
    <citation type="journal article" date="2014" name="Int. J. Syst. Evol. Microbiol.">
        <title>Complete genome sequence of Corynebacterium casei LMG S-19264T (=DSM 44701T), isolated from a smear-ripened cheese.</title>
        <authorList>
            <consortium name="US DOE Joint Genome Institute (JGI-PGF)"/>
            <person name="Walter F."/>
            <person name="Albersmeier A."/>
            <person name="Kalinowski J."/>
            <person name="Ruckert C."/>
        </authorList>
    </citation>
    <scope>NUCLEOTIDE SEQUENCE</scope>
    <source>
        <strain evidence="8">JCM 13306</strain>
    </source>
</reference>
<dbReference type="InterPro" id="IPR004477">
    <property type="entry name" value="ComEC_N"/>
</dbReference>
<evidence type="ECO:0000256" key="4">
    <source>
        <dbReference type="ARBA" id="ARBA00022989"/>
    </source>
</evidence>
<comment type="subcellular location">
    <subcellularLocation>
        <location evidence="1">Cell membrane</location>
        <topology evidence="1">Multi-pass membrane protein</topology>
    </subcellularLocation>
</comment>
<keyword evidence="2" id="KW-1003">Cell membrane</keyword>
<evidence type="ECO:0000256" key="5">
    <source>
        <dbReference type="ARBA" id="ARBA00023136"/>
    </source>
</evidence>
<protein>
    <submittedName>
        <fullName evidence="8">DNA internalization-related competence protein ComEC/Rec2</fullName>
    </submittedName>
</protein>
<dbReference type="Pfam" id="PF03772">
    <property type="entry name" value="Competence"/>
    <property type="match status" value="1"/>
</dbReference>
<comment type="caution">
    <text evidence="8">The sequence shown here is derived from an EMBL/GenBank/DDBJ whole genome shotgun (WGS) entry which is preliminary data.</text>
</comment>
<dbReference type="InterPro" id="IPR036866">
    <property type="entry name" value="RibonucZ/Hydroxyglut_hydro"/>
</dbReference>
<feature type="transmembrane region" description="Helical" evidence="6">
    <location>
        <begin position="389"/>
        <end position="409"/>
    </location>
</feature>
<dbReference type="EMBL" id="BNBA01000054">
    <property type="protein sequence ID" value="GHH61208.1"/>
    <property type="molecule type" value="Genomic_DNA"/>
</dbReference>
<evidence type="ECO:0000256" key="3">
    <source>
        <dbReference type="ARBA" id="ARBA00022692"/>
    </source>
</evidence>
<name>A0A919KKD2_9XANT</name>
<dbReference type="SUPFAM" id="SSF56281">
    <property type="entry name" value="Metallo-hydrolase/oxidoreductase"/>
    <property type="match status" value="1"/>
</dbReference>
<feature type="transmembrane region" description="Helical" evidence="6">
    <location>
        <begin position="65"/>
        <end position="84"/>
    </location>
</feature>
<sequence length="802" mass="86024">MQEAARQDAGSDKAGAFPLVTTSIGLLAGVVVALWWPGLLPRWMYLAAFVPALPLVRLRRWGFTLAAALVGFGLAGLHAAHALAGQLPLAWEGREVVVSGQVEGLPQSEPRRTRFLLRIDDDAAQPAFLRGKRVQVSWYDDFGATAPGPRSAVRAGAQWRMSLRVRAPRGLSNPGGFDAERHALGNRLVATALVRRPDAAAQLAPPHGVDAWREAMSARIDAAVPAQGAPYVRALALGDTRGLQDPDWAVLRSVGLTHLIAISGFHVGMVAAFFALAIQGLWWLLPALGRHCPRRHAAALGALFGGAGYAVLAGLSLPTVRTVLMIAVAVLVTLARRRGNTPQTLAIALLAVLLFDPLSVLFAGFWLSFAGVAWLVWCLPDRSMPLLRGFLAAQWVATIGLVPLTLALFDQVSLVGPLANLVAIPWWTLVVVPLALIGTGLEAVVPGCGAWAWHLAAGCFDISWRLFQWLARSPAAAWWAPESGAWALLLALAGAFWMLMPRGTPGRAMALLLWLPICLPDRELPRHGEAELLVMDVGQGLAVLVRTRAHALLYDAGPAVPDGFDAGERVVVPALRASGVQRIDRMVLSHADADHAGGLGAVRAVFPVQDSRAPPGAPLPDIRAACVAGDEWTWDGVRFRFLHPSPFFPYLRNESSCVLRIETVHGAALLTGDIGEIIERRLLRDHGADLRADVVLAPHHGSNGSSQPGFIRASGARLVVVSAGHGNRFGHPRADVVRRWRESGAELLNTAHSGAIRIWFGQAGVQVRERRIWRARLWDAAERRRAAAILSANVHAAGAPEG</sequence>
<proteinExistence type="predicted"/>
<keyword evidence="3 6" id="KW-0812">Transmembrane</keyword>
<evidence type="ECO:0000313" key="8">
    <source>
        <dbReference type="EMBL" id="GHH61208.1"/>
    </source>
</evidence>
<feature type="transmembrane region" description="Helical" evidence="6">
    <location>
        <begin position="259"/>
        <end position="285"/>
    </location>
</feature>
<dbReference type="InterPro" id="IPR004797">
    <property type="entry name" value="Competence_ComEC/Rec2"/>
</dbReference>
<evidence type="ECO:0000259" key="7">
    <source>
        <dbReference type="SMART" id="SM00849"/>
    </source>
</evidence>
<dbReference type="GO" id="GO:0030420">
    <property type="term" value="P:establishment of competence for transformation"/>
    <property type="evidence" value="ECO:0007669"/>
    <property type="project" value="InterPro"/>
</dbReference>
<gene>
    <name evidence="8" type="primary">comA</name>
    <name evidence="8" type="ORF">GCM10009090_37510</name>
</gene>
<dbReference type="InterPro" id="IPR052159">
    <property type="entry name" value="Competence_DNA_uptake"/>
</dbReference>
<evidence type="ECO:0000256" key="1">
    <source>
        <dbReference type="ARBA" id="ARBA00004651"/>
    </source>
</evidence>
<feature type="transmembrane region" description="Helical" evidence="6">
    <location>
        <begin position="42"/>
        <end position="58"/>
    </location>
</feature>
<feature type="domain" description="Metallo-beta-lactamase" evidence="7">
    <location>
        <begin position="539"/>
        <end position="725"/>
    </location>
</feature>
<dbReference type="Pfam" id="PF00753">
    <property type="entry name" value="Lactamase_B"/>
    <property type="match status" value="1"/>
</dbReference>
<dbReference type="NCBIfam" id="TIGR00361">
    <property type="entry name" value="ComEC_Rec2"/>
    <property type="match status" value="1"/>
</dbReference>
<evidence type="ECO:0000256" key="6">
    <source>
        <dbReference type="SAM" id="Phobius"/>
    </source>
</evidence>
<feature type="transmembrane region" description="Helical" evidence="6">
    <location>
        <begin position="483"/>
        <end position="500"/>
    </location>
</feature>
<dbReference type="Proteomes" id="UP000623958">
    <property type="component" value="Unassembled WGS sequence"/>
</dbReference>
<keyword evidence="4 6" id="KW-1133">Transmembrane helix</keyword>
<dbReference type="Gene3D" id="3.60.15.10">
    <property type="entry name" value="Ribonuclease Z/Hydroxyacylglutathione hydrolase-like"/>
    <property type="match status" value="1"/>
</dbReference>
<reference evidence="8" key="2">
    <citation type="submission" date="2020-09" db="EMBL/GenBank/DDBJ databases">
        <authorList>
            <person name="Sun Q."/>
            <person name="Ohkuma M."/>
        </authorList>
    </citation>
    <scope>NUCLEOTIDE SEQUENCE</scope>
    <source>
        <strain evidence="8">JCM 13306</strain>
    </source>
</reference>
<dbReference type="AlphaFoldDB" id="A0A919KKD2"/>
<dbReference type="CDD" id="cd07731">
    <property type="entry name" value="ComA-like_MBL-fold"/>
    <property type="match status" value="1"/>
</dbReference>
<dbReference type="GO" id="GO:0005886">
    <property type="term" value="C:plasma membrane"/>
    <property type="evidence" value="ECO:0007669"/>
    <property type="project" value="UniProtKB-SubCell"/>
</dbReference>
<feature type="transmembrane region" description="Helical" evidence="6">
    <location>
        <begin position="16"/>
        <end position="36"/>
    </location>
</feature>
<organism evidence="8 9">
    <name type="scientific">Xanthomonas boreopolis</name>
    <dbReference type="NCBI Taxonomy" id="86183"/>
    <lineage>
        <taxon>Bacteria</taxon>
        <taxon>Pseudomonadati</taxon>
        <taxon>Pseudomonadota</taxon>
        <taxon>Gammaproteobacteria</taxon>
        <taxon>Lysobacterales</taxon>
        <taxon>Lysobacteraceae</taxon>
        <taxon>Xanthomonas</taxon>
    </lineage>
</organism>
<dbReference type="NCBIfam" id="TIGR00360">
    <property type="entry name" value="ComEC_N-term"/>
    <property type="match status" value="1"/>
</dbReference>
<accession>A0A919KKD2</accession>
<feature type="transmembrane region" description="Helical" evidence="6">
    <location>
        <begin position="347"/>
        <end position="377"/>
    </location>
</feature>
<dbReference type="InterPro" id="IPR025405">
    <property type="entry name" value="DUF4131"/>
</dbReference>
<dbReference type="PANTHER" id="PTHR30619:SF1">
    <property type="entry name" value="RECOMBINATION PROTEIN 2"/>
    <property type="match status" value="1"/>
</dbReference>
<dbReference type="Pfam" id="PF13567">
    <property type="entry name" value="DUF4131"/>
    <property type="match status" value="1"/>
</dbReference>
<keyword evidence="5 6" id="KW-0472">Membrane</keyword>
<evidence type="ECO:0000313" key="9">
    <source>
        <dbReference type="Proteomes" id="UP000623958"/>
    </source>
</evidence>
<keyword evidence="9" id="KW-1185">Reference proteome</keyword>
<evidence type="ECO:0000256" key="2">
    <source>
        <dbReference type="ARBA" id="ARBA00022475"/>
    </source>
</evidence>
<dbReference type="SMART" id="SM00849">
    <property type="entry name" value="Lactamase_B"/>
    <property type="match status" value="1"/>
</dbReference>
<feature type="transmembrane region" description="Helical" evidence="6">
    <location>
        <begin position="421"/>
        <end position="445"/>
    </location>
</feature>
<dbReference type="PANTHER" id="PTHR30619">
    <property type="entry name" value="DNA INTERNALIZATION/COMPETENCE PROTEIN COMEC/REC2"/>
    <property type="match status" value="1"/>
</dbReference>
<feature type="transmembrane region" description="Helical" evidence="6">
    <location>
        <begin position="297"/>
        <end position="313"/>
    </location>
</feature>
<dbReference type="InterPro" id="IPR001279">
    <property type="entry name" value="Metallo-B-lactamas"/>
</dbReference>